<keyword evidence="1" id="KW-0812">Transmembrane</keyword>
<feature type="transmembrane region" description="Helical" evidence="1">
    <location>
        <begin position="33"/>
        <end position="53"/>
    </location>
</feature>
<evidence type="ECO:0000313" key="2">
    <source>
        <dbReference type="EMBL" id="TGN09777.1"/>
    </source>
</evidence>
<gene>
    <name evidence="2" type="ORF">EHS11_11890</name>
</gene>
<accession>A0A4R9LRL7</accession>
<keyword evidence="3" id="KW-1185">Reference proteome</keyword>
<dbReference type="RefSeq" id="WP_167884426.1">
    <property type="nucleotide sequence ID" value="NZ_RQHV01000050.1"/>
</dbReference>
<sequence length="59" mass="6815">MKKILILTSAFSFVYFIFGLLSASWSLLDWSPVTIISYLFVSFVTTDILEAYLNSWRAK</sequence>
<dbReference type="EMBL" id="RQHV01000050">
    <property type="protein sequence ID" value="TGN09777.1"/>
    <property type="molecule type" value="Genomic_DNA"/>
</dbReference>
<reference evidence="2" key="1">
    <citation type="journal article" date="2019" name="PLoS Negl. Trop. Dis.">
        <title>Revisiting the worldwide diversity of Leptospira species in the environment.</title>
        <authorList>
            <person name="Vincent A.T."/>
            <person name="Schiettekatte O."/>
            <person name="Bourhy P."/>
            <person name="Veyrier F.J."/>
            <person name="Picardeau M."/>
        </authorList>
    </citation>
    <scope>NUCLEOTIDE SEQUENCE [LARGE SCALE GENOMIC DNA]</scope>
    <source>
        <strain evidence="2">201400974</strain>
    </source>
</reference>
<evidence type="ECO:0000313" key="3">
    <source>
        <dbReference type="Proteomes" id="UP000298264"/>
    </source>
</evidence>
<comment type="caution">
    <text evidence="2">The sequence shown here is derived from an EMBL/GenBank/DDBJ whole genome shotgun (WGS) entry which is preliminary data.</text>
</comment>
<name>A0A4R9LRL7_9LEPT</name>
<dbReference type="AlphaFoldDB" id="A0A4R9LRL7"/>
<protein>
    <submittedName>
        <fullName evidence="2">Uncharacterized protein</fullName>
    </submittedName>
</protein>
<dbReference type="Proteomes" id="UP000298264">
    <property type="component" value="Unassembled WGS sequence"/>
</dbReference>
<evidence type="ECO:0000256" key="1">
    <source>
        <dbReference type="SAM" id="Phobius"/>
    </source>
</evidence>
<proteinExistence type="predicted"/>
<keyword evidence="1" id="KW-1133">Transmembrane helix</keyword>
<keyword evidence="1" id="KW-0472">Membrane</keyword>
<organism evidence="2 3">
    <name type="scientific">Leptospira ilyithenensis</name>
    <dbReference type="NCBI Taxonomy" id="2484901"/>
    <lineage>
        <taxon>Bacteria</taxon>
        <taxon>Pseudomonadati</taxon>
        <taxon>Spirochaetota</taxon>
        <taxon>Spirochaetia</taxon>
        <taxon>Leptospirales</taxon>
        <taxon>Leptospiraceae</taxon>
        <taxon>Leptospira</taxon>
    </lineage>
</organism>